<reference evidence="2 3" key="1">
    <citation type="submission" date="2010-12" db="EMBL/GenBank/DDBJ databases">
        <authorList>
            <person name="Muzny D."/>
            <person name="Qin X."/>
            <person name="Deng J."/>
            <person name="Jiang H."/>
            <person name="Liu Y."/>
            <person name="Qu J."/>
            <person name="Song X.-Z."/>
            <person name="Zhang L."/>
            <person name="Thornton R."/>
            <person name="Coyle M."/>
            <person name="Francisco L."/>
            <person name="Jackson L."/>
            <person name="Javaid M."/>
            <person name="Korchina V."/>
            <person name="Kovar C."/>
            <person name="Mata R."/>
            <person name="Mathew T."/>
            <person name="Ngo R."/>
            <person name="Nguyen L."/>
            <person name="Nguyen N."/>
            <person name="Okwuonu G."/>
            <person name="Ongeri F."/>
            <person name="Pham C."/>
            <person name="Simmons D."/>
            <person name="Wilczek-Boney K."/>
            <person name="Hale W."/>
            <person name="Jakkamsetti A."/>
            <person name="Pham P."/>
            <person name="Ruth R."/>
            <person name="San Lucas F."/>
            <person name="Warren J."/>
            <person name="Zhang J."/>
            <person name="Zhao Z."/>
            <person name="Zhou C."/>
            <person name="Zhu D."/>
            <person name="Lee S."/>
            <person name="Bess C."/>
            <person name="Blankenburg K."/>
            <person name="Forbes L."/>
            <person name="Fu Q."/>
            <person name="Gubbala S."/>
            <person name="Hirani K."/>
            <person name="Jayaseelan J.C."/>
            <person name="Lara F."/>
            <person name="Munidasa M."/>
            <person name="Palculict T."/>
            <person name="Patil S."/>
            <person name="Pu L.-L."/>
            <person name="Saada N."/>
            <person name="Tang L."/>
            <person name="Weissenberger G."/>
            <person name="Zhu Y."/>
            <person name="Hemphill L."/>
            <person name="Shang Y."/>
            <person name="Youmans B."/>
            <person name="Ayvaz T."/>
            <person name="Ross M."/>
            <person name="Santibanez J."/>
            <person name="Aqrawi P."/>
            <person name="Gross S."/>
            <person name="Joshi V."/>
            <person name="Fowler G."/>
            <person name="Nazareth L."/>
            <person name="Reid J."/>
            <person name="Worley K."/>
            <person name="Petrosino J."/>
            <person name="Highlander S."/>
            <person name="Gibbs R."/>
        </authorList>
    </citation>
    <scope>NUCLEOTIDE SEQUENCE [LARGE SCALE GENOMIC DNA]</scope>
    <source>
        <strain evidence="2 3">ATCC 23263</strain>
    </source>
</reference>
<evidence type="ECO:0000313" key="3">
    <source>
        <dbReference type="Proteomes" id="UP000004754"/>
    </source>
</evidence>
<dbReference type="InterPro" id="IPR000825">
    <property type="entry name" value="SUF_FeS_clus_asmbl_SufBD_core"/>
</dbReference>
<sequence length="352" mass="37273">MTNTTTKTLTVNHLPGETWNWLKMNDARVAVAPMSEEITPTMDVPAAVSTVDSLLGKTAISTGMGPDMEALVAPARVLCFSAAGAVDAPVRLSYRARGGVQQIGAAAFTLAAGSTMTAVMDYAGDAAAGTLAVQTKIQIGEDARLRLVQIHRAGEHIRVFNDVGARCDAGGRLEVIHIMMNGGPTYAGCRADLAGEGSSLKADIGYLVENQGLLDMNYVANHLGKNTDSEINASGVLRDTAEKLFRGTIDFKRGCGGSVGNEKENVLLMDDAVVNKTIPLILCAEEDVEGNHGATIGRLDDELLFYLESRGMNQADIYEMMAQSRIAAVCRLIPDAVTREALLKTLEGSGEA</sequence>
<name>E6MIJ9_9FIRM</name>
<dbReference type="SUPFAM" id="SSF101960">
    <property type="entry name" value="Stabilizer of iron transporter SufD"/>
    <property type="match status" value="1"/>
</dbReference>
<evidence type="ECO:0000259" key="1">
    <source>
        <dbReference type="Pfam" id="PF01458"/>
    </source>
</evidence>
<dbReference type="AlphaFoldDB" id="E6MIJ9"/>
<dbReference type="PANTHER" id="PTHR43575:SF1">
    <property type="entry name" value="PROTEIN ABCI7, CHLOROPLASTIC"/>
    <property type="match status" value="1"/>
</dbReference>
<dbReference type="Proteomes" id="UP000004754">
    <property type="component" value="Unassembled WGS sequence"/>
</dbReference>
<proteinExistence type="predicted"/>
<protein>
    <submittedName>
        <fullName evidence="2">SufB/sufD domain protein</fullName>
    </submittedName>
</protein>
<feature type="domain" description="SUF system FeS cluster assembly SufBD core" evidence="1">
    <location>
        <begin position="107"/>
        <end position="322"/>
    </location>
</feature>
<dbReference type="Pfam" id="PF01458">
    <property type="entry name" value="SUFBD_core"/>
    <property type="match status" value="1"/>
</dbReference>
<dbReference type="eggNOG" id="COG0719">
    <property type="taxonomic scope" value="Bacteria"/>
</dbReference>
<dbReference type="InterPro" id="IPR037284">
    <property type="entry name" value="SUF_FeS_clus_asmbl_SufBD_sf"/>
</dbReference>
<dbReference type="EMBL" id="AEQN01000023">
    <property type="protein sequence ID" value="EFV01095.1"/>
    <property type="molecule type" value="Genomic_DNA"/>
</dbReference>
<dbReference type="PANTHER" id="PTHR43575">
    <property type="entry name" value="PROTEIN ABCI7, CHLOROPLASTIC"/>
    <property type="match status" value="1"/>
</dbReference>
<comment type="caution">
    <text evidence="2">The sequence shown here is derived from an EMBL/GenBank/DDBJ whole genome shotgun (WGS) entry which is preliminary data.</text>
</comment>
<dbReference type="InterPro" id="IPR055346">
    <property type="entry name" value="Fe-S_cluster_assembly_SufBD"/>
</dbReference>
<dbReference type="OrthoDB" id="9803529at2"/>
<dbReference type="STRING" id="887929.HMP0721_1834"/>
<gene>
    <name evidence="2" type="ORF">HMP0721_1834</name>
</gene>
<dbReference type="RefSeq" id="WP_006599256.1">
    <property type="nucleotide sequence ID" value="NZ_GL622359.1"/>
</dbReference>
<dbReference type="GO" id="GO:0016226">
    <property type="term" value="P:iron-sulfur cluster assembly"/>
    <property type="evidence" value="ECO:0007669"/>
    <property type="project" value="InterPro"/>
</dbReference>
<keyword evidence="3" id="KW-1185">Reference proteome</keyword>
<dbReference type="HOGENOM" id="CLU_026231_2_1_9"/>
<organism evidence="2 3">
    <name type="scientific">Pseudoramibacter alactolyticus ATCC 23263</name>
    <dbReference type="NCBI Taxonomy" id="887929"/>
    <lineage>
        <taxon>Bacteria</taxon>
        <taxon>Bacillati</taxon>
        <taxon>Bacillota</taxon>
        <taxon>Clostridia</taxon>
        <taxon>Eubacteriales</taxon>
        <taxon>Eubacteriaceae</taxon>
        <taxon>Pseudoramibacter</taxon>
    </lineage>
</organism>
<evidence type="ECO:0000313" key="2">
    <source>
        <dbReference type="EMBL" id="EFV01095.1"/>
    </source>
</evidence>
<accession>E6MIJ9</accession>